<dbReference type="EMBL" id="CM008053">
    <property type="protein sequence ID" value="PAN43649.1"/>
    <property type="molecule type" value="Genomic_DNA"/>
</dbReference>
<evidence type="ECO:0000313" key="2">
    <source>
        <dbReference type="EMBL" id="PAN43649.1"/>
    </source>
</evidence>
<dbReference type="Gramene" id="PAN43649">
    <property type="protein sequence ID" value="PAN43649"/>
    <property type="gene ID" value="PAHAL_8G252700"/>
</dbReference>
<feature type="chain" id="PRO_5015403553" description="Bowman-Birk serine protease inhibitors family domain-containing protein" evidence="1">
    <location>
        <begin position="28"/>
        <end position="94"/>
    </location>
</feature>
<name>A0A2S3IFL4_9POAL</name>
<accession>A0A2S3IFL4</accession>
<evidence type="ECO:0000256" key="1">
    <source>
        <dbReference type="SAM" id="SignalP"/>
    </source>
</evidence>
<protein>
    <recommendedName>
        <fullName evidence="3">Bowman-Birk serine protease inhibitors family domain-containing protein</fullName>
    </recommendedName>
</protein>
<keyword evidence="1" id="KW-0732">Signal</keyword>
<gene>
    <name evidence="2" type="ORF">PAHAL_8G252700</name>
</gene>
<proteinExistence type="predicted"/>
<sequence length="94" mass="10389">MGRAVHLMATSFLVLLMISSNPSSCQACIGRWCQPPAPCFPPTSNDHCTKAVCPSVCAINGHETNRAYCKKGHGRRHSEWLCICHHHACLMEIK</sequence>
<feature type="signal peptide" evidence="1">
    <location>
        <begin position="1"/>
        <end position="27"/>
    </location>
</feature>
<dbReference type="AlphaFoldDB" id="A0A2S3IFL4"/>
<dbReference type="Proteomes" id="UP000243499">
    <property type="component" value="Chromosome 8"/>
</dbReference>
<organism evidence="2">
    <name type="scientific">Panicum hallii</name>
    <dbReference type="NCBI Taxonomy" id="206008"/>
    <lineage>
        <taxon>Eukaryota</taxon>
        <taxon>Viridiplantae</taxon>
        <taxon>Streptophyta</taxon>
        <taxon>Embryophyta</taxon>
        <taxon>Tracheophyta</taxon>
        <taxon>Spermatophyta</taxon>
        <taxon>Magnoliopsida</taxon>
        <taxon>Liliopsida</taxon>
        <taxon>Poales</taxon>
        <taxon>Poaceae</taxon>
        <taxon>PACMAD clade</taxon>
        <taxon>Panicoideae</taxon>
        <taxon>Panicodae</taxon>
        <taxon>Paniceae</taxon>
        <taxon>Panicinae</taxon>
        <taxon>Panicum</taxon>
        <taxon>Panicum sect. Panicum</taxon>
    </lineage>
</organism>
<reference evidence="2" key="1">
    <citation type="submission" date="2018-04" db="EMBL/GenBank/DDBJ databases">
        <title>WGS assembly of Panicum hallii.</title>
        <authorList>
            <person name="Lovell J."/>
            <person name="Jenkins J."/>
            <person name="Lowry D."/>
            <person name="Mamidi S."/>
            <person name="Sreedasyam A."/>
            <person name="Weng X."/>
            <person name="Barry K."/>
            <person name="Bonette J."/>
            <person name="Campitelli B."/>
            <person name="Daum C."/>
            <person name="Gordon S."/>
            <person name="Gould B."/>
            <person name="Lipzen A."/>
            <person name="Macqueen A."/>
            <person name="Palacio-Mejia J."/>
            <person name="Plott C."/>
            <person name="Shakirov E."/>
            <person name="Shu S."/>
            <person name="Yoshinaga Y."/>
            <person name="Zane M."/>
            <person name="Rokhsar D."/>
            <person name="Grimwood J."/>
            <person name="Schmutz J."/>
            <person name="Juenger T."/>
        </authorList>
    </citation>
    <scope>NUCLEOTIDE SEQUENCE [LARGE SCALE GENOMIC DNA]</scope>
    <source>
        <strain evidence="2">FIL2</strain>
    </source>
</reference>
<evidence type="ECO:0008006" key="3">
    <source>
        <dbReference type="Google" id="ProtNLM"/>
    </source>
</evidence>